<evidence type="ECO:0000313" key="1">
    <source>
        <dbReference type="EMBL" id="SDS86726.1"/>
    </source>
</evidence>
<accession>A0A1H1VR54</accession>
<dbReference type="AlphaFoldDB" id="A0A1H1VR54"/>
<gene>
    <name evidence="1" type="ORF">SAMN04489751_3085</name>
</gene>
<organism evidence="1 2">
    <name type="scientific">Brevibacterium sandarakinum</name>
    <dbReference type="NCBI Taxonomy" id="629680"/>
    <lineage>
        <taxon>Bacteria</taxon>
        <taxon>Bacillati</taxon>
        <taxon>Actinomycetota</taxon>
        <taxon>Actinomycetes</taxon>
        <taxon>Micrococcales</taxon>
        <taxon>Brevibacteriaceae</taxon>
        <taxon>Brevibacterium</taxon>
    </lineage>
</organism>
<evidence type="ECO:0000313" key="2">
    <source>
        <dbReference type="Proteomes" id="UP000199700"/>
    </source>
</evidence>
<dbReference type="Proteomes" id="UP000199700">
    <property type="component" value="Chromosome"/>
</dbReference>
<reference evidence="1" key="1">
    <citation type="submission" date="2016-10" db="EMBL/GenBank/DDBJ databases">
        <authorList>
            <person name="Varghese N."/>
            <person name="Submissions S."/>
        </authorList>
    </citation>
    <scope>NUCLEOTIDE SEQUENCE [LARGE SCALE GENOMIC DNA]</scope>
    <source>
        <strain evidence="1">DSM 22082</strain>
    </source>
</reference>
<proteinExistence type="predicted"/>
<protein>
    <submittedName>
        <fullName evidence="1">Uncharacterized protein</fullName>
    </submittedName>
</protein>
<name>A0A1H1VR54_BRESA</name>
<sequence length="67" mass="7630">MHRLNVEKRTRTEESLRCVRYSTLARPAADTWCGFSALTAVVYRFRRSFQAARIAGSVGFDTSEPMT</sequence>
<dbReference type="EMBL" id="LT629739">
    <property type="protein sequence ID" value="SDS86726.1"/>
    <property type="molecule type" value="Genomic_DNA"/>
</dbReference>
<keyword evidence="2" id="KW-1185">Reference proteome</keyword>